<evidence type="ECO:0000256" key="1">
    <source>
        <dbReference type="SAM" id="SignalP"/>
    </source>
</evidence>
<dbReference type="RefSeq" id="WP_206714343.1">
    <property type="nucleotide sequence ID" value="NZ_CP071091.1"/>
</dbReference>
<evidence type="ECO:0000259" key="2">
    <source>
        <dbReference type="Pfam" id="PF24297"/>
    </source>
</evidence>
<keyword evidence="1" id="KW-0732">Signal</keyword>
<organism evidence="3 4">
    <name type="scientific">Myxococcus landrumensis</name>
    <dbReference type="NCBI Taxonomy" id="2813577"/>
    <lineage>
        <taxon>Bacteria</taxon>
        <taxon>Pseudomonadati</taxon>
        <taxon>Myxococcota</taxon>
        <taxon>Myxococcia</taxon>
        <taxon>Myxococcales</taxon>
        <taxon>Cystobacterineae</taxon>
        <taxon>Myxococcaceae</taxon>
        <taxon>Myxococcus</taxon>
    </lineage>
</organism>
<dbReference type="Proteomes" id="UP000663090">
    <property type="component" value="Chromosome"/>
</dbReference>
<gene>
    <name evidence="3" type="ORF">JY572_30290</name>
</gene>
<proteinExistence type="predicted"/>
<dbReference type="PROSITE" id="PS51257">
    <property type="entry name" value="PROKAR_LIPOPROTEIN"/>
    <property type="match status" value="1"/>
</dbReference>
<dbReference type="Pfam" id="PF24297">
    <property type="entry name" value="DUF7481"/>
    <property type="match status" value="1"/>
</dbReference>
<keyword evidence="4" id="KW-1185">Reference proteome</keyword>
<protein>
    <recommendedName>
        <fullName evidence="2">DUF7481 domain-containing protein</fullName>
    </recommendedName>
</protein>
<reference evidence="3 4" key="1">
    <citation type="submission" date="2021-02" db="EMBL/GenBank/DDBJ databases">
        <title>De Novo genome assembly of isolated myxobacteria.</title>
        <authorList>
            <person name="Stevens D.C."/>
        </authorList>
    </citation>
    <scope>NUCLEOTIDE SEQUENCE [LARGE SCALE GENOMIC DNA]</scope>
    <source>
        <strain evidence="3 4">SCHIC003</strain>
    </source>
</reference>
<feature type="domain" description="DUF7481" evidence="2">
    <location>
        <begin position="41"/>
        <end position="257"/>
    </location>
</feature>
<evidence type="ECO:0000313" key="4">
    <source>
        <dbReference type="Proteomes" id="UP000663090"/>
    </source>
</evidence>
<name>A0ABX7N288_9BACT</name>
<dbReference type="EMBL" id="CP071091">
    <property type="protein sequence ID" value="QSQ12621.1"/>
    <property type="molecule type" value="Genomic_DNA"/>
</dbReference>
<accession>A0ABX7N288</accession>
<sequence>MRCRFSGWVLAVLFVMGCSSSSGEGDGAGSVDPKDFYRGGTRLKAHVTTTAQGLSWPTESRDTWHDSTLNKGCVWEASGPDGAFTCMPQDLELVPNRGRGLYFDAACTEGMFARYPPLPSGPHFVKKKDSCGVYSSIHVVGEQVAPPAAYFHDGTKCAATQLSSGLAVYRVGEEVPAGTFVRGTLKQRQSGPRLSASFIEGEDGSMQFSHLQDMLQDTACMPVKASDGKSRCVPMGHTTVRNHASYLAANDTCTQPAFSDACVDSPRFAVVPAEETCGLSATVYEVGEPVTQLYISSGSEGDCRPSPSGPPSGSVFGPGVEIPASTFLEAKEAHLKSYGRLEVRGPQLDGSVLVPSVLHDTQLGTPCKFGEDMSQKLRCFPDSNLFSLGEFFADSSCTKPLTLAFESTSRCVSSSPSGYILERTFAVDGTPRHRAFHPGPKYEGPIFTGGNFGGNNPPNCLPLGRPPGLIAYKLGAEIPATSLVEGKRVRD</sequence>
<feature type="chain" id="PRO_5045344302" description="DUF7481 domain-containing protein" evidence="1">
    <location>
        <begin position="25"/>
        <end position="491"/>
    </location>
</feature>
<feature type="signal peptide" evidence="1">
    <location>
        <begin position="1"/>
        <end position="24"/>
    </location>
</feature>
<evidence type="ECO:0000313" key="3">
    <source>
        <dbReference type="EMBL" id="QSQ12621.1"/>
    </source>
</evidence>
<dbReference type="InterPro" id="IPR055904">
    <property type="entry name" value="DUF7481"/>
</dbReference>